<keyword evidence="2" id="KW-0812">Transmembrane</keyword>
<organism evidence="3 4">
    <name type="scientific">Clostridium zeae</name>
    <dbReference type="NCBI Taxonomy" id="2759022"/>
    <lineage>
        <taxon>Bacteria</taxon>
        <taxon>Bacillati</taxon>
        <taxon>Bacillota</taxon>
        <taxon>Clostridia</taxon>
        <taxon>Eubacteriales</taxon>
        <taxon>Clostridiaceae</taxon>
        <taxon>Clostridium</taxon>
    </lineage>
</organism>
<reference evidence="3 4" key="1">
    <citation type="journal article" date="2021" name="Int. J. Syst. Evol. Microbiol.">
        <title>Clostridium zeae sp. nov., isolated from corn silage.</title>
        <authorList>
            <person name="Kobayashi H."/>
            <person name="Tanizawa Y."/>
            <person name="Yagura M."/>
            <person name="Sakamoto M."/>
            <person name="Ohkuma M."/>
            <person name="Tohno M."/>
        </authorList>
    </citation>
    <scope>NUCLEOTIDE SEQUENCE [LARGE SCALE GENOMIC DNA]</scope>
    <source>
        <strain evidence="3 4">CSC2</strain>
    </source>
</reference>
<name>A0ABQ1E537_9CLOT</name>
<dbReference type="EMBL" id="BMBA01000001">
    <property type="protein sequence ID" value="GFZ29849.1"/>
    <property type="molecule type" value="Genomic_DNA"/>
</dbReference>
<accession>A0ABQ1E537</accession>
<dbReference type="Proteomes" id="UP000663802">
    <property type="component" value="Unassembled WGS sequence"/>
</dbReference>
<dbReference type="SUPFAM" id="SSF101898">
    <property type="entry name" value="NHL repeat"/>
    <property type="match status" value="1"/>
</dbReference>
<feature type="transmembrane region" description="Helical" evidence="2">
    <location>
        <begin position="627"/>
        <end position="645"/>
    </location>
</feature>
<dbReference type="RefSeq" id="WP_206867856.1">
    <property type="nucleotide sequence ID" value="NZ_BMBA01000001.1"/>
</dbReference>
<evidence type="ECO:0000256" key="2">
    <source>
        <dbReference type="SAM" id="Phobius"/>
    </source>
</evidence>
<comment type="caution">
    <text evidence="3">The sequence shown here is derived from an EMBL/GenBank/DDBJ whole genome shotgun (WGS) entry which is preliminary data.</text>
</comment>
<evidence type="ECO:0000256" key="1">
    <source>
        <dbReference type="SAM" id="MobiDB-lite"/>
    </source>
</evidence>
<dbReference type="NCBIfam" id="TIGR01167">
    <property type="entry name" value="LPXTG_anchor"/>
    <property type="match status" value="1"/>
</dbReference>
<evidence type="ECO:0000313" key="4">
    <source>
        <dbReference type="Proteomes" id="UP000663802"/>
    </source>
</evidence>
<keyword evidence="4" id="KW-1185">Reference proteome</keyword>
<feature type="region of interest" description="Disordered" evidence="1">
    <location>
        <begin position="378"/>
        <end position="412"/>
    </location>
</feature>
<evidence type="ECO:0000313" key="3">
    <source>
        <dbReference type="EMBL" id="GFZ29849.1"/>
    </source>
</evidence>
<evidence type="ECO:0008006" key="5">
    <source>
        <dbReference type="Google" id="ProtNLM"/>
    </source>
</evidence>
<gene>
    <name evidence="3" type="ORF">CSC2_03750</name>
</gene>
<protein>
    <recommendedName>
        <fullName evidence="5">LPXTG cell wall anchor domain-containing protein</fullName>
    </recommendedName>
</protein>
<sequence>MKKRKKLSVAIVVMFLVQLIFGVGASKVARAEDVNSSVPQFLDRRKETVDFVYQYKDKTIVNNAVIIDYNIKFFVEENGKKHIISDDFNLLRYLSFKGVYNDNAYVVSDKDEKRSIYKVDLNTYKMEYVKEVPKYKDEQAYVNKIVIDSNGVFWYEASEHNIPIYDSNGRILDNSTKDIIYNDKGFSYETIKLQKGEQTYDSFGHLEESIDGSLWFNKTLKSGTDNKVYKISKDNSVKEYSINNTQPMVIYNVYPSNDSSVILIGKQLVTGSDGRSTEGEVIVQKYKINGDTLELTKEFKFPNTYFYSSLDVNGNVWINQSGVISKLEGNEFIKKYIVDSGLKALEVYDDKNLVACGIVGFGYTPIAIADPAEKPLDNNIDNNANNTTNTNINNNTSKNSESASNNSSTNANNTSVQQVINKEKFNVDVNGANAVLTLDSKQISKDSENTVVPTLSNSVQTVETRFDAVTTNGGKGSVKVNANNVSLVLPFSTIDYNGVNNGDYIKLREAIVKNDDSLSSIKDIGKLFDFSLEMYKNDGTKLKDIHSFKNGNATISVKLTNVEVKNLDINKLSAFYYNENTKSWENVGGSYNKGTMTFTFQTSHFSKYTIAQINGTLPQTGVIMDSTSIMLVALILILMGSIVLMKKNITRIKTSNR</sequence>
<keyword evidence="2" id="KW-0472">Membrane</keyword>
<keyword evidence="2" id="KW-1133">Transmembrane helix</keyword>
<proteinExistence type="predicted"/>